<sequence>MDTKLLDYYNRELAWLREMGAEFAERYPKVAGRLGMRGIDVADPYTERLMEGFAFLTSRVQLKMDAEFPRFSQHLLEMIAPNYLAPMPSMAIAELHPDMSKGDVGNGFCVARGTRLENVALKQKGVYCAFTTAQDVVLHPLSIQHVELGGVPVDAPLSRMGIDSREAASALRIRLACDEKVQLQHLRADDLMFCLCGPDIEASGLLELLLAHGIGQYCQTREEEPQQLLLADDALRQEGFAPEQALLPDEMRNFSGYRLMQEYFAFPQRFQFISLHGLKPLQRISPQAREFDIIILLDKREVALERVVDASHLALNCTPVINLFPQQARRERFNESRNEYHLVVDALKPLDFEIFSVDRLVASGHNVEREFRPFWSSYSRDEGNYGAYFAVRRESRRLSEQAHRYGTRTGYVGSEVFVSLVDEAQSPWADGLETFSAEVMCTNRDLPLLLAQPDRASFALPSSMPVANTTLRKGPTMPRPSLAEGYSTWRLISHLQMNYLSLLEQEEGKASGVLRQMLGLYANLAEAQIARQIEGIRRCTLRPVNRRVPEPGPIVFARGISIELQVDEQAFSGISPWVLGSVLDQVFSRLVSINSFTELNMTSQQRGQVGIWRRRSGKRSLL</sequence>
<proteinExistence type="predicted"/>
<dbReference type="PANTHER" id="PTHR35370:SF1">
    <property type="entry name" value="TYPE VI SECRETION SYSTEM COMPONENT TSSF1"/>
    <property type="match status" value="1"/>
</dbReference>
<dbReference type="Proteomes" id="UP001515683">
    <property type="component" value="Unassembled WGS sequence"/>
</dbReference>
<organism evidence="1 2">
    <name type="scientific">Candidatus Pantoea multigeneris</name>
    <dbReference type="NCBI Taxonomy" id="2608357"/>
    <lineage>
        <taxon>Bacteria</taxon>
        <taxon>Pseudomonadati</taxon>
        <taxon>Pseudomonadota</taxon>
        <taxon>Gammaproteobacteria</taxon>
        <taxon>Enterobacterales</taxon>
        <taxon>Erwiniaceae</taxon>
        <taxon>Pantoea</taxon>
    </lineage>
</organism>
<dbReference type="EMBL" id="VWXF01000001">
    <property type="protein sequence ID" value="NIF20216.1"/>
    <property type="molecule type" value="Genomic_DNA"/>
</dbReference>
<protein>
    <submittedName>
        <fullName evidence="1">Type VI secretion system baseplate subunit TssF</fullName>
    </submittedName>
</protein>
<evidence type="ECO:0000313" key="2">
    <source>
        <dbReference type="Proteomes" id="UP001515683"/>
    </source>
</evidence>
<dbReference type="Pfam" id="PF05947">
    <property type="entry name" value="T6SS_TssF"/>
    <property type="match status" value="1"/>
</dbReference>
<dbReference type="InterPro" id="IPR010272">
    <property type="entry name" value="T6SS_TssF"/>
</dbReference>
<dbReference type="RefSeq" id="WP_167012106.1">
    <property type="nucleotide sequence ID" value="NZ_VWXF01000001.1"/>
</dbReference>
<dbReference type="NCBIfam" id="TIGR03359">
    <property type="entry name" value="VI_chp_6"/>
    <property type="match status" value="1"/>
</dbReference>
<gene>
    <name evidence="1" type="primary">tssF</name>
    <name evidence="1" type="ORF">F3J40_01100</name>
</gene>
<dbReference type="PIRSF" id="PIRSF028304">
    <property type="entry name" value="UCP028304"/>
    <property type="match status" value="1"/>
</dbReference>
<accession>A0ABX0R7I8</accession>
<evidence type="ECO:0000313" key="1">
    <source>
        <dbReference type="EMBL" id="NIF20216.1"/>
    </source>
</evidence>
<name>A0ABX0R7I8_9GAMM</name>
<keyword evidence="2" id="KW-1185">Reference proteome</keyword>
<comment type="caution">
    <text evidence="1">The sequence shown here is derived from an EMBL/GenBank/DDBJ whole genome shotgun (WGS) entry which is preliminary data.</text>
</comment>
<dbReference type="PANTHER" id="PTHR35370">
    <property type="entry name" value="CYTOPLASMIC PROTEIN-RELATED-RELATED"/>
    <property type="match status" value="1"/>
</dbReference>
<reference evidence="1 2" key="1">
    <citation type="journal article" date="2019" name="bioRxiv">
        <title>Bacteria contribute to plant secondary compound degradation in a generalist herbivore system.</title>
        <authorList>
            <person name="Francoeur C.B."/>
            <person name="Khadempour L."/>
            <person name="Moreira-Soto R.D."/>
            <person name="Gotting K."/>
            <person name="Book A.J."/>
            <person name="Pinto-Tomas A.A."/>
            <person name="Keefover-Ring K."/>
            <person name="Currie C.R."/>
        </authorList>
    </citation>
    <scope>NUCLEOTIDE SEQUENCE [LARGE SCALE GENOMIC DNA]</scope>
    <source>
        <strain evidence="1">Acro-835</strain>
    </source>
</reference>